<keyword evidence="1" id="KW-0472">Membrane</keyword>
<dbReference type="GeneID" id="7840907"/>
<dbReference type="STRING" id="312017.Q24C39"/>
<keyword evidence="1 2" id="KW-0812">Transmembrane</keyword>
<reference evidence="4" key="2">
    <citation type="journal article" date="2022" name="Science">
        <title>Structures of &lt;i&gt;Tetrahymena&lt;/i&gt;'s respiratory chain reveal the diversity of eukaryotic core metabolism.</title>
        <authorList>
            <person name="Zhou L."/>
            <person name="Maldonado M."/>
            <person name="Padavannil A."/>
            <person name="Guo F."/>
            <person name="Letts J.A."/>
        </authorList>
    </citation>
    <scope>STRUCTURE BY ELECTRON MICROSCOPY (2.60 ANGSTROMS)</scope>
</reference>
<dbReference type="PDB" id="8GYM">
    <property type="method" value="EM"/>
    <property type="resolution" value="2.96 A"/>
    <property type="chains" value="P1/p1=1-251"/>
</dbReference>
<dbReference type="OMA" id="DIRHKFS"/>
<evidence type="ECO:0000313" key="2">
    <source>
        <dbReference type="EMBL" id="EAS05399.1"/>
    </source>
</evidence>
<evidence type="ECO:0007829" key="7">
    <source>
        <dbReference type="PDB" id="8GYM"/>
    </source>
</evidence>
<accession>Q24C39</accession>
<sequence length="251" mass="29352">MIARRLFKRSLYYIPRAGFGGGDIRHKFSNEITDDDYDYQRAMHVKPPKEESLFQLTNILSSVPVFKTRFFLDFIARNLDTNSAVSTSDFVAPPRVHENSFFVYHSRELGNVIRKYRSLESIVLPGALLTFTYPLFAAFVAIPSYYFMFNAKIYEMSRRFVVRMDVLPHLEMISVQRIGAFGILYTKLHRIQDLEYVPFDQVKEQENYLWAIGGHGVDNQLIFKDRSTGEFFYFERQGVWDAKGLNHPLLN</sequence>
<dbReference type="PDB" id="8BQS">
    <property type="method" value="EM"/>
    <property type="resolution" value="2.90 A"/>
    <property type="chains" value="A6=1-251"/>
</dbReference>
<dbReference type="OrthoDB" id="311089at2759"/>
<dbReference type="EMDB" id="EMD-25882"/>
<dbReference type="EMBL" id="GG662372">
    <property type="protein sequence ID" value="EAS05399.1"/>
    <property type="molecule type" value="Genomic_DNA"/>
</dbReference>
<keyword evidence="1" id="KW-1133">Transmembrane helix</keyword>
<keyword evidence="3" id="KW-1185">Reference proteome</keyword>
<evidence type="ECO:0000313" key="3">
    <source>
        <dbReference type="Proteomes" id="UP000009168"/>
    </source>
</evidence>
<proteinExistence type="evidence at protein level"/>
<evidence type="ECO:0007829" key="4">
    <source>
        <dbReference type="PDB" id="7TGH"/>
    </source>
</evidence>
<dbReference type="KEGG" id="tet:TTHERM_00697370"/>
<dbReference type="PDB" id="7TGH">
    <property type="method" value="EM"/>
    <property type="resolution" value="2.60 A"/>
    <property type="chains" value="P1=1-251"/>
</dbReference>
<name>Q24C39_TETTS</name>
<dbReference type="PDB" id="8GZU">
    <property type="method" value="EM"/>
    <property type="resolution" value="4.18 A"/>
    <property type="chains" value="P1/p1=1-251"/>
</dbReference>
<dbReference type="RefSeq" id="XP_001025644.1">
    <property type="nucleotide sequence ID" value="XM_001025644.3"/>
</dbReference>
<evidence type="ECO:0007829" key="5">
    <source>
        <dbReference type="PDB" id="8B6F"/>
    </source>
</evidence>
<dbReference type="AlphaFoldDB" id="Q24C39"/>
<reference evidence="5 6" key="4">
    <citation type="journal article" date="2023" name="Nature">
        <title>Structural basis of mitochondrial membrane bending by the I-II-III&lt;sub&gt;2&lt;/sub&gt;-IV&lt;sub&gt;2&lt;/sub&gt; supercomplex.</title>
        <authorList>
            <person name="Muhleip A."/>
            <person name="Flygaard R.K."/>
            <person name="Baradaran R."/>
            <person name="Haapanen O."/>
            <person name="Gruhl T."/>
            <person name="Tobiasson V."/>
            <person name="Marechal A."/>
            <person name="Sharma V."/>
            <person name="Amunts A."/>
        </authorList>
    </citation>
    <scope>STRUCTURE BY ELECTRON MICROSCOPY (2.80 ANGSTROMS)</scope>
</reference>
<reference evidence="7 8" key="3">
    <citation type="journal article" date="2023" name="Nat. Commun.">
        <title>Structures of Tetrahymena thermophila respiratory megacomplexes on the tubular mitochondrial cristae.</title>
        <authorList>
            <person name="Han F."/>
            <person name="Hu Y."/>
            <person name="Wu M."/>
            <person name="He Z."/>
            <person name="Tian H."/>
            <person name="Zhou L."/>
        </authorList>
    </citation>
    <scope>STRUCTURE BY ELECTRON MICROSCOPY (2.96 ANGSTROMS)</scope>
</reference>
<dbReference type="HOGENOM" id="CLU_1108951_0_0_1"/>
<dbReference type="InParanoid" id="Q24C39"/>
<dbReference type="eggNOG" id="ENOG502SSBM">
    <property type="taxonomic scope" value="Eukaryota"/>
</dbReference>
<keyword evidence="4 5" id="KW-0002">3D-structure</keyword>
<dbReference type="EMDB" id="EMD-34373"/>
<feature type="transmembrane region" description="Helical" evidence="1">
    <location>
        <begin position="122"/>
        <end position="146"/>
    </location>
</feature>
<protein>
    <submittedName>
        <fullName evidence="2">Transmembrane protein, putative</fullName>
    </submittedName>
</protein>
<dbReference type="EMDB" id="EMD-16184"/>
<evidence type="ECO:0007829" key="6">
    <source>
        <dbReference type="PDB" id="8BQS"/>
    </source>
</evidence>
<evidence type="ECO:0007829" key="8">
    <source>
        <dbReference type="PDB" id="8GZU"/>
    </source>
</evidence>
<gene>
    <name evidence="2" type="ORF">TTHERM_00697370</name>
</gene>
<dbReference type="PDB" id="8B6F">
    <property type="method" value="EM"/>
    <property type="resolution" value="2.80 A"/>
    <property type="chains" value="A6=1-251"/>
</dbReference>
<reference evidence="3" key="1">
    <citation type="journal article" date="2006" name="PLoS Biol.">
        <title>Macronuclear genome sequence of the ciliate Tetrahymena thermophila, a model eukaryote.</title>
        <authorList>
            <person name="Eisen J.A."/>
            <person name="Coyne R.S."/>
            <person name="Wu M."/>
            <person name="Wu D."/>
            <person name="Thiagarajan M."/>
            <person name="Wortman J.R."/>
            <person name="Badger J.H."/>
            <person name="Ren Q."/>
            <person name="Amedeo P."/>
            <person name="Jones K.M."/>
            <person name="Tallon L.J."/>
            <person name="Delcher A.L."/>
            <person name="Salzberg S.L."/>
            <person name="Silva J.C."/>
            <person name="Haas B.J."/>
            <person name="Majoros W.H."/>
            <person name="Farzad M."/>
            <person name="Carlton J.M."/>
            <person name="Smith R.K. Jr."/>
            <person name="Garg J."/>
            <person name="Pearlman R.E."/>
            <person name="Karrer K.M."/>
            <person name="Sun L."/>
            <person name="Manning G."/>
            <person name="Elde N.C."/>
            <person name="Turkewitz A.P."/>
            <person name="Asai D.J."/>
            <person name="Wilkes D.E."/>
            <person name="Wang Y."/>
            <person name="Cai H."/>
            <person name="Collins K."/>
            <person name="Stewart B.A."/>
            <person name="Lee S.R."/>
            <person name="Wilamowska K."/>
            <person name="Weinberg Z."/>
            <person name="Ruzzo W.L."/>
            <person name="Wloga D."/>
            <person name="Gaertig J."/>
            <person name="Frankel J."/>
            <person name="Tsao C.-C."/>
            <person name="Gorovsky M.A."/>
            <person name="Keeling P.J."/>
            <person name="Waller R.F."/>
            <person name="Patron N.J."/>
            <person name="Cherry J.M."/>
            <person name="Stover N.A."/>
            <person name="Krieger C.J."/>
            <person name="del Toro C."/>
            <person name="Ryder H.F."/>
            <person name="Williamson S.C."/>
            <person name="Barbeau R.A."/>
            <person name="Hamilton E.P."/>
            <person name="Orias E."/>
        </authorList>
    </citation>
    <scope>NUCLEOTIDE SEQUENCE [LARGE SCALE GENOMIC DNA]</scope>
    <source>
        <strain evidence="3">SB210</strain>
    </source>
</reference>
<dbReference type="Proteomes" id="UP000009168">
    <property type="component" value="Unassembled WGS sequence"/>
</dbReference>
<dbReference type="EMDB" id="EMD-15865"/>
<organism evidence="2 3">
    <name type="scientific">Tetrahymena thermophila (strain SB210)</name>
    <dbReference type="NCBI Taxonomy" id="312017"/>
    <lineage>
        <taxon>Eukaryota</taxon>
        <taxon>Sar</taxon>
        <taxon>Alveolata</taxon>
        <taxon>Ciliophora</taxon>
        <taxon>Intramacronucleata</taxon>
        <taxon>Oligohymenophorea</taxon>
        <taxon>Hymenostomatida</taxon>
        <taxon>Tetrahymenina</taxon>
        <taxon>Tetrahymenidae</taxon>
        <taxon>Tetrahymena</taxon>
    </lineage>
</organism>
<dbReference type="EMDB" id="EMD-34403"/>
<evidence type="ECO:0000256" key="1">
    <source>
        <dbReference type="SAM" id="Phobius"/>
    </source>
</evidence>